<keyword evidence="2" id="KW-1185">Reference proteome</keyword>
<gene>
    <name evidence="1" type="ORF">EY643_12850</name>
</gene>
<dbReference type="KEGG" id="halc:EY643_12850"/>
<dbReference type="OrthoDB" id="6397580at2"/>
<name>A0A5P9NLU0_9GAMM</name>
<dbReference type="Pfam" id="PF06405">
    <property type="entry name" value="RCC_reductase"/>
    <property type="match status" value="1"/>
</dbReference>
<dbReference type="Proteomes" id="UP000326287">
    <property type="component" value="Chromosome"/>
</dbReference>
<dbReference type="Gene3D" id="3.40.1500.20">
    <property type="match status" value="1"/>
</dbReference>
<proteinExistence type="predicted"/>
<evidence type="ECO:0000313" key="2">
    <source>
        <dbReference type="Proteomes" id="UP000326287"/>
    </source>
</evidence>
<dbReference type="RefSeq" id="WP_153239617.1">
    <property type="nucleotide sequence ID" value="NZ_CP036422.1"/>
</dbReference>
<organism evidence="1 2">
    <name type="scientific">Halioglobus maricola</name>
    <dbReference type="NCBI Taxonomy" id="2601894"/>
    <lineage>
        <taxon>Bacteria</taxon>
        <taxon>Pseudomonadati</taxon>
        <taxon>Pseudomonadota</taxon>
        <taxon>Gammaproteobacteria</taxon>
        <taxon>Cellvibrionales</taxon>
        <taxon>Halieaceae</taxon>
        <taxon>Halioglobus</taxon>
    </lineage>
</organism>
<dbReference type="EMBL" id="CP036422">
    <property type="protein sequence ID" value="QFU76475.1"/>
    <property type="molecule type" value="Genomic_DNA"/>
</dbReference>
<sequence length="269" mass="30870">MTAHADTKTIDQFLAENPDVDVSQAWEKCWGTLADIKGKIAARFPGLEFEANCADREYYTSPNGEFEGSFQAWSGPGCEWLVNSWLGNRKASILDMNTTAFLGQDTDVPHFVMVFGTIPKLFFYFDFTPRRNLMVDADYLDRYYTPINDEYLALRGNPDFQWSVSHGPYMRALTNPSTQSLTAELNETNIDLLSDYAYRMLDHWTGWLDDASIIPEAEQSALRVYDHKVRELGYARDPMNKLAEQVFGADQVDYMLNLRMGREQMNRNS</sequence>
<dbReference type="GO" id="GO:0051743">
    <property type="term" value="F:red chlorophyll catabolite reductase activity"/>
    <property type="evidence" value="ECO:0007669"/>
    <property type="project" value="InterPro"/>
</dbReference>
<dbReference type="PANTHER" id="PTHR34685:SF2">
    <property type="entry name" value="RED CHLOROPHYLL CATABOLITE REDUCTASE, CHLOROPLASTIC"/>
    <property type="match status" value="1"/>
</dbReference>
<dbReference type="AlphaFoldDB" id="A0A5P9NLU0"/>
<dbReference type="PANTHER" id="PTHR34685">
    <property type="entry name" value="RED CHLOROPHYLL CATABOLITE REDUCTASE, CHLOROPLASTIC"/>
    <property type="match status" value="1"/>
</dbReference>
<evidence type="ECO:0008006" key="3">
    <source>
        <dbReference type="Google" id="ProtNLM"/>
    </source>
</evidence>
<accession>A0A5P9NLU0</accession>
<dbReference type="InterPro" id="IPR009439">
    <property type="entry name" value="RCC_reductase"/>
</dbReference>
<reference evidence="1 2" key="1">
    <citation type="submission" date="2019-02" db="EMBL/GenBank/DDBJ databases">
        <authorList>
            <person name="Li S.-H."/>
        </authorList>
    </citation>
    <scope>NUCLEOTIDE SEQUENCE [LARGE SCALE GENOMIC DNA]</scope>
    <source>
        <strain evidence="1 2">IMCC14385</strain>
    </source>
</reference>
<protein>
    <recommendedName>
        <fullName evidence="3">Red chlorophyll catabolite reductase</fullName>
    </recommendedName>
</protein>
<evidence type="ECO:0000313" key="1">
    <source>
        <dbReference type="EMBL" id="QFU76475.1"/>
    </source>
</evidence>